<accession>A0ABQ8RZZ8</accession>
<evidence type="ECO:0000256" key="7">
    <source>
        <dbReference type="ARBA" id="ARBA00023136"/>
    </source>
</evidence>
<keyword evidence="9 10" id="KW-0807">Transducer</keyword>
<keyword evidence="3 10" id="KW-0716">Sensory transduction</keyword>
<feature type="transmembrane region" description="Helical" evidence="10">
    <location>
        <begin position="223"/>
        <end position="242"/>
    </location>
</feature>
<name>A0ABQ8RZZ8_PERAM</name>
<evidence type="ECO:0000256" key="11">
    <source>
        <dbReference type="SAM" id="MobiDB-lite"/>
    </source>
</evidence>
<dbReference type="PANTHER" id="PTHR21137:SF35">
    <property type="entry name" value="ODORANT RECEPTOR 19A-RELATED"/>
    <property type="match status" value="1"/>
</dbReference>
<comment type="subcellular location">
    <subcellularLocation>
        <location evidence="1 10">Cell membrane</location>
        <topology evidence="1 10">Multi-pass membrane protein</topology>
    </subcellularLocation>
</comment>
<evidence type="ECO:0000256" key="4">
    <source>
        <dbReference type="ARBA" id="ARBA00022692"/>
    </source>
</evidence>
<sequence>MAEQVSGEVCVENDCVIEGLLKVPFNRRKYNEKVEIVKMERPTPELNLSMDGKEKQPNTMEPPLKRRQGEDEVKYRQLYYSILDRMHMEITDRFSDYGKLQFTHLLDSQKFSAYRENFPNEALNKLFQSYNSHFDQDRGEGGNEPPGSLKASKSETVPNTTKQTLDQLPVTLGIDQDVSRSVEDDFNTTGDEEYNERLKRVIQNHQEVISFVGEVQDVLSEGILVQFVVLILGLCLSAFLATIPDMDPNIRIKFGTIVVSSICQLLLPCWFGQRIINESERIEEVVYDCGWEDRNTDYKTKVAIMLMRSQSPLHVTVGKFAILSLETWLQVVLGLPLFLLSSGIHSNRLLGSLSPCLARAQKHLN</sequence>
<comment type="caution">
    <text evidence="10">Lacks conserved residue(s) required for the propagation of feature annotation.</text>
</comment>
<protein>
    <recommendedName>
        <fullName evidence="10">Odorant receptor</fullName>
    </recommendedName>
</protein>
<organism evidence="12 13">
    <name type="scientific">Periplaneta americana</name>
    <name type="common">American cockroach</name>
    <name type="synonym">Blatta americana</name>
    <dbReference type="NCBI Taxonomy" id="6978"/>
    <lineage>
        <taxon>Eukaryota</taxon>
        <taxon>Metazoa</taxon>
        <taxon>Ecdysozoa</taxon>
        <taxon>Arthropoda</taxon>
        <taxon>Hexapoda</taxon>
        <taxon>Insecta</taxon>
        <taxon>Pterygota</taxon>
        <taxon>Neoptera</taxon>
        <taxon>Polyneoptera</taxon>
        <taxon>Dictyoptera</taxon>
        <taxon>Blattodea</taxon>
        <taxon>Blattoidea</taxon>
        <taxon>Blattidae</taxon>
        <taxon>Blattinae</taxon>
        <taxon>Periplaneta</taxon>
    </lineage>
</organism>
<gene>
    <name evidence="12" type="ORF">ANN_24937</name>
</gene>
<dbReference type="Pfam" id="PF02949">
    <property type="entry name" value="7tm_6"/>
    <property type="match status" value="1"/>
</dbReference>
<comment type="caution">
    <text evidence="12">The sequence shown here is derived from an EMBL/GenBank/DDBJ whole genome shotgun (WGS) entry which is preliminary data.</text>
</comment>
<evidence type="ECO:0000256" key="9">
    <source>
        <dbReference type="ARBA" id="ARBA00023224"/>
    </source>
</evidence>
<keyword evidence="13" id="KW-1185">Reference proteome</keyword>
<dbReference type="InterPro" id="IPR004117">
    <property type="entry name" value="7tm6_olfct_rcpt"/>
</dbReference>
<evidence type="ECO:0000256" key="8">
    <source>
        <dbReference type="ARBA" id="ARBA00023170"/>
    </source>
</evidence>
<keyword evidence="8 10" id="KW-0675">Receptor</keyword>
<evidence type="ECO:0000256" key="6">
    <source>
        <dbReference type="ARBA" id="ARBA00022989"/>
    </source>
</evidence>
<keyword evidence="2" id="KW-1003">Cell membrane</keyword>
<evidence type="ECO:0000256" key="3">
    <source>
        <dbReference type="ARBA" id="ARBA00022606"/>
    </source>
</evidence>
<keyword evidence="7 10" id="KW-0472">Membrane</keyword>
<keyword evidence="6 10" id="KW-1133">Transmembrane helix</keyword>
<evidence type="ECO:0000256" key="5">
    <source>
        <dbReference type="ARBA" id="ARBA00022725"/>
    </source>
</evidence>
<evidence type="ECO:0000256" key="2">
    <source>
        <dbReference type="ARBA" id="ARBA00022475"/>
    </source>
</evidence>
<reference evidence="12 13" key="1">
    <citation type="journal article" date="2022" name="Allergy">
        <title>Genome assembly and annotation of Periplaneta americana reveal a comprehensive cockroach allergen profile.</title>
        <authorList>
            <person name="Wang L."/>
            <person name="Xiong Q."/>
            <person name="Saelim N."/>
            <person name="Wang L."/>
            <person name="Nong W."/>
            <person name="Wan A.T."/>
            <person name="Shi M."/>
            <person name="Liu X."/>
            <person name="Cao Q."/>
            <person name="Hui J.H.L."/>
            <person name="Sookrung N."/>
            <person name="Leung T.F."/>
            <person name="Tungtrongchitr A."/>
            <person name="Tsui S.K.W."/>
        </authorList>
    </citation>
    <scope>NUCLEOTIDE SEQUENCE [LARGE SCALE GENOMIC DNA]</scope>
    <source>
        <strain evidence="12">PWHHKU_190912</strain>
    </source>
</reference>
<dbReference type="PANTHER" id="PTHR21137">
    <property type="entry name" value="ODORANT RECEPTOR"/>
    <property type="match status" value="1"/>
</dbReference>
<feature type="region of interest" description="Disordered" evidence="11">
    <location>
        <begin position="132"/>
        <end position="161"/>
    </location>
</feature>
<dbReference type="EMBL" id="JAJSOF020000038">
    <property type="protein sequence ID" value="KAJ4427317.1"/>
    <property type="molecule type" value="Genomic_DNA"/>
</dbReference>
<dbReference type="Proteomes" id="UP001148838">
    <property type="component" value="Unassembled WGS sequence"/>
</dbReference>
<evidence type="ECO:0000256" key="1">
    <source>
        <dbReference type="ARBA" id="ARBA00004651"/>
    </source>
</evidence>
<comment type="similarity">
    <text evidence="10">Belongs to the insect chemoreceptor superfamily. Heteromeric odorant receptor channel (TC 1.A.69) family.</text>
</comment>
<evidence type="ECO:0000256" key="10">
    <source>
        <dbReference type="RuleBase" id="RU351113"/>
    </source>
</evidence>
<evidence type="ECO:0000313" key="12">
    <source>
        <dbReference type="EMBL" id="KAJ4427317.1"/>
    </source>
</evidence>
<evidence type="ECO:0000313" key="13">
    <source>
        <dbReference type="Proteomes" id="UP001148838"/>
    </source>
</evidence>
<keyword evidence="4 10" id="KW-0812">Transmembrane</keyword>
<proteinExistence type="inferred from homology"/>
<feature type="region of interest" description="Disordered" evidence="11">
    <location>
        <begin position="46"/>
        <end position="69"/>
    </location>
</feature>
<keyword evidence="5 10" id="KW-0552">Olfaction</keyword>